<gene>
    <name evidence="5" type="ORF">SADO_02390</name>
</gene>
<dbReference type="CDD" id="cd01949">
    <property type="entry name" value="GGDEF"/>
    <property type="match status" value="1"/>
</dbReference>
<protein>
    <recommendedName>
        <fullName evidence="1">diguanylate cyclase</fullName>
        <ecNumber evidence="1">2.7.7.65</ecNumber>
    </recommendedName>
</protein>
<keyword evidence="3" id="KW-0812">Transmembrane</keyword>
<dbReference type="InterPro" id="IPR050469">
    <property type="entry name" value="Diguanylate_Cyclase"/>
</dbReference>
<evidence type="ECO:0000256" key="2">
    <source>
        <dbReference type="ARBA" id="ARBA00034247"/>
    </source>
</evidence>
<dbReference type="EMBL" id="APND01000001">
    <property type="protein sequence ID" value="MES1928067.1"/>
    <property type="molecule type" value="Genomic_DNA"/>
</dbReference>
<evidence type="ECO:0000256" key="1">
    <source>
        <dbReference type="ARBA" id="ARBA00012528"/>
    </source>
</evidence>
<sequence>MPSDPYDRACVYRACPGRLRQFVRRMGVWRGVLLFTTASTLIAFAITGMAMEIAGHEHRPLGYIIAFTCSVSIMPAMVAGLLSLIRRLDETENELYRLARTDELTDLPNRRALMEAAAEHVADARPVALLFIDIDHFKRVNDTYGHQTGDEILRQVTRALASQLGDDDLLCRYGGEEFAVLIRGSDAARPRALAEQIRRYVERTSIDAGAAKSLHVTISIGVACAPDARDAGIYQLIDQADRALYLAKHEGRNRIRAA</sequence>
<accession>A0ABV2AWR2</accession>
<dbReference type="Gene3D" id="3.30.70.270">
    <property type="match status" value="1"/>
</dbReference>
<evidence type="ECO:0000256" key="3">
    <source>
        <dbReference type="SAM" id="Phobius"/>
    </source>
</evidence>
<proteinExistence type="predicted"/>
<dbReference type="PANTHER" id="PTHR45138">
    <property type="entry name" value="REGULATORY COMPONENTS OF SENSORY TRANSDUCTION SYSTEM"/>
    <property type="match status" value="1"/>
</dbReference>
<evidence type="ECO:0000259" key="4">
    <source>
        <dbReference type="PROSITE" id="PS50887"/>
    </source>
</evidence>
<keyword evidence="3" id="KW-0472">Membrane</keyword>
<evidence type="ECO:0000313" key="6">
    <source>
        <dbReference type="Proteomes" id="UP001460888"/>
    </source>
</evidence>
<dbReference type="PROSITE" id="PS50887">
    <property type="entry name" value="GGDEF"/>
    <property type="match status" value="1"/>
</dbReference>
<keyword evidence="6" id="KW-1185">Reference proteome</keyword>
<organism evidence="5 6">
    <name type="scientific">Salinisphaera dokdonensis CL-ES53</name>
    <dbReference type="NCBI Taxonomy" id="1304272"/>
    <lineage>
        <taxon>Bacteria</taxon>
        <taxon>Pseudomonadati</taxon>
        <taxon>Pseudomonadota</taxon>
        <taxon>Gammaproteobacteria</taxon>
        <taxon>Salinisphaerales</taxon>
        <taxon>Salinisphaeraceae</taxon>
        <taxon>Salinisphaera</taxon>
    </lineage>
</organism>
<feature type="transmembrane region" description="Helical" evidence="3">
    <location>
        <begin position="28"/>
        <end position="51"/>
    </location>
</feature>
<dbReference type="InterPro" id="IPR029787">
    <property type="entry name" value="Nucleotide_cyclase"/>
</dbReference>
<dbReference type="RefSeq" id="WP_353108913.1">
    <property type="nucleotide sequence ID" value="NZ_APND01000001.1"/>
</dbReference>
<comment type="caution">
    <text evidence="5">The sequence shown here is derived from an EMBL/GenBank/DDBJ whole genome shotgun (WGS) entry which is preliminary data.</text>
</comment>
<dbReference type="NCBIfam" id="TIGR00254">
    <property type="entry name" value="GGDEF"/>
    <property type="match status" value="1"/>
</dbReference>
<dbReference type="PANTHER" id="PTHR45138:SF9">
    <property type="entry name" value="DIGUANYLATE CYCLASE DGCM-RELATED"/>
    <property type="match status" value="1"/>
</dbReference>
<keyword evidence="3" id="KW-1133">Transmembrane helix</keyword>
<dbReference type="EC" id="2.7.7.65" evidence="1"/>
<comment type="catalytic activity">
    <reaction evidence="2">
        <text>2 GTP = 3',3'-c-di-GMP + 2 diphosphate</text>
        <dbReference type="Rhea" id="RHEA:24898"/>
        <dbReference type="ChEBI" id="CHEBI:33019"/>
        <dbReference type="ChEBI" id="CHEBI:37565"/>
        <dbReference type="ChEBI" id="CHEBI:58805"/>
        <dbReference type="EC" id="2.7.7.65"/>
    </reaction>
</comment>
<dbReference type="Proteomes" id="UP001460888">
    <property type="component" value="Unassembled WGS sequence"/>
</dbReference>
<dbReference type="InterPro" id="IPR000160">
    <property type="entry name" value="GGDEF_dom"/>
</dbReference>
<dbReference type="SMART" id="SM00267">
    <property type="entry name" value="GGDEF"/>
    <property type="match status" value="1"/>
</dbReference>
<name>A0ABV2AWR2_9GAMM</name>
<dbReference type="SUPFAM" id="SSF55073">
    <property type="entry name" value="Nucleotide cyclase"/>
    <property type="match status" value="1"/>
</dbReference>
<feature type="domain" description="GGDEF" evidence="4">
    <location>
        <begin position="125"/>
        <end position="258"/>
    </location>
</feature>
<feature type="transmembrane region" description="Helical" evidence="3">
    <location>
        <begin position="63"/>
        <end position="85"/>
    </location>
</feature>
<dbReference type="InterPro" id="IPR043128">
    <property type="entry name" value="Rev_trsase/Diguanyl_cyclase"/>
</dbReference>
<evidence type="ECO:0000313" key="5">
    <source>
        <dbReference type="EMBL" id="MES1928067.1"/>
    </source>
</evidence>
<reference evidence="5 6" key="1">
    <citation type="submission" date="2013-03" db="EMBL/GenBank/DDBJ databases">
        <title>Salinisphaera dokdonensis CL-ES53 Genome Sequencing.</title>
        <authorList>
            <person name="Li C."/>
            <person name="Lai Q."/>
            <person name="Shao Z."/>
        </authorList>
    </citation>
    <scope>NUCLEOTIDE SEQUENCE [LARGE SCALE GENOMIC DNA]</scope>
    <source>
        <strain evidence="5 6">CL-ES53</strain>
    </source>
</reference>
<dbReference type="Pfam" id="PF00990">
    <property type="entry name" value="GGDEF"/>
    <property type="match status" value="1"/>
</dbReference>